<dbReference type="EMBL" id="DF238778">
    <property type="protein sequence ID" value="GAC93711.1"/>
    <property type="molecule type" value="Genomic_DNA"/>
</dbReference>
<gene>
    <name evidence="2" type="ORF">PHSY_001276</name>
</gene>
<feature type="transmembrane region" description="Helical" evidence="1">
    <location>
        <begin position="38"/>
        <end position="56"/>
    </location>
</feature>
<accession>R9NYG3</accession>
<sequence length="103" mass="11719">MDEESSEAGTSVHRRRYAQVCVQAANTHLLQTFLDFTYLPHSSCLAAIIVAVRTSYRRRRGLRQACEHMDSTKDACHLDCRFRRTTSSPNHISINRSSAATYD</sequence>
<dbReference type="HOGENOM" id="CLU_2264895_0_0_1"/>
<protein>
    <submittedName>
        <fullName evidence="2">Uncharacterized protein</fullName>
    </submittedName>
</protein>
<keyword evidence="1" id="KW-0472">Membrane</keyword>
<dbReference type="Proteomes" id="UP000014071">
    <property type="component" value="Unassembled WGS sequence"/>
</dbReference>
<dbReference type="GeneID" id="24106577"/>
<proteinExistence type="predicted"/>
<evidence type="ECO:0000256" key="1">
    <source>
        <dbReference type="SAM" id="Phobius"/>
    </source>
</evidence>
<name>R9NYG3_PSEHS</name>
<keyword evidence="1" id="KW-1133">Transmembrane helix</keyword>
<evidence type="ECO:0000313" key="3">
    <source>
        <dbReference type="Proteomes" id="UP000014071"/>
    </source>
</evidence>
<keyword evidence="3" id="KW-1185">Reference proteome</keyword>
<reference evidence="3" key="1">
    <citation type="journal article" date="2013" name="Genome Announc.">
        <title>Draft genome sequence of the basidiomycetous yeast-like fungus Pseudozyma hubeiensis SY62, which produces an abundant amount of the biosurfactant mannosylerythritol lipids.</title>
        <authorList>
            <person name="Konishi M."/>
            <person name="Hatada Y."/>
            <person name="Horiuchi J."/>
        </authorList>
    </citation>
    <scope>NUCLEOTIDE SEQUENCE [LARGE SCALE GENOMIC DNA]</scope>
    <source>
        <strain evidence="3">SY62</strain>
    </source>
</reference>
<keyword evidence="1" id="KW-0812">Transmembrane</keyword>
<evidence type="ECO:0000313" key="2">
    <source>
        <dbReference type="EMBL" id="GAC93711.1"/>
    </source>
</evidence>
<dbReference type="RefSeq" id="XP_012187298.1">
    <property type="nucleotide sequence ID" value="XM_012331908.1"/>
</dbReference>
<dbReference type="AlphaFoldDB" id="R9NYG3"/>
<organism evidence="2 3">
    <name type="scientific">Pseudozyma hubeiensis (strain SY62)</name>
    <name type="common">Yeast</name>
    <dbReference type="NCBI Taxonomy" id="1305764"/>
    <lineage>
        <taxon>Eukaryota</taxon>
        <taxon>Fungi</taxon>
        <taxon>Dikarya</taxon>
        <taxon>Basidiomycota</taxon>
        <taxon>Ustilaginomycotina</taxon>
        <taxon>Ustilaginomycetes</taxon>
        <taxon>Ustilaginales</taxon>
        <taxon>Ustilaginaceae</taxon>
        <taxon>Pseudozyma</taxon>
    </lineage>
</organism>